<keyword evidence="3" id="KW-1185">Reference proteome</keyword>
<dbReference type="Proteomes" id="UP001152533">
    <property type="component" value="Unassembled WGS sequence"/>
</dbReference>
<dbReference type="EMBL" id="CAMGZC010002527">
    <property type="protein sequence ID" value="CAI0655000.1"/>
    <property type="molecule type" value="Genomic_DNA"/>
</dbReference>
<evidence type="ECO:0000313" key="2">
    <source>
        <dbReference type="EMBL" id="CAI0655000.1"/>
    </source>
</evidence>
<gene>
    <name evidence="2" type="ORF">CGXH109_LOCUS144148</name>
</gene>
<name>A0A9W4S869_9PEZI</name>
<reference evidence="2" key="1">
    <citation type="submission" date="2022-08" db="EMBL/GenBank/DDBJ databases">
        <authorList>
            <person name="Giroux E."/>
            <person name="Giroux E."/>
        </authorList>
    </citation>
    <scope>NUCLEOTIDE SEQUENCE</scope>
    <source>
        <strain evidence="2">H1091258</strain>
    </source>
</reference>
<organism evidence="2 3">
    <name type="scientific">Colletotrichum noveboracense</name>
    <dbReference type="NCBI Taxonomy" id="2664923"/>
    <lineage>
        <taxon>Eukaryota</taxon>
        <taxon>Fungi</taxon>
        <taxon>Dikarya</taxon>
        <taxon>Ascomycota</taxon>
        <taxon>Pezizomycotina</taxon>
        <taxon>Sordariomycetes</taxon>
        <taxon>Hypocreomycetidae</taxon>
        <taxon>Glomerellales</taxon>
        <taxon>Glomerellaceae</taxon>
        <taxon>Colletotrichum</taxon>
        <taxon>Colletotrichum gloeosporioides species complex</taxon>
    </lineage>
</organism>
<protein>
    <submittedName>
        <fullName evidence="2">Uncharacterized protein</fullName>
    </submittedName>
</protein>
<evidence type="ECO:0000256" key="1">
    <source>
        <dbReference type="SAM" id="MobiDB-lite"/>
    </source>
</evidence>
<feature type="non-terminal residue" evidence="2">
    <location>
        <position position="216"/>
    </location>
</feature>
<evidence type="ECO:0000313" key="3">
    <source>
        <dbReference type="Proteomes" id="UP001152533"/>
    </source>
</evidence>
<accession>A0A9W4S869</accession>
<feature type="compositionally biased region" description="Low complexity" evidence="1">
    <location>
        <begin position="83"/>
        <end position="100"/>
    </location>
</feature>
<sequence length="216" mass="24149">MTAAGQTSHFGPISTGSHVSPAAAWRVNSHLTYSELPHPQRLHRHIATIGPNYCTVLATMAFSDSPSDFDWDTWPDLESVDGSSPAPAASSRAATQQPTSDSRLPLLRLTDWDESRTYDEQPPTCIHYCLEWKLTANNRAVSKDSEPNLVLAPSDFWDLTLRSKLHNVVAKKLAPNKTFKSDDTTVTVSVRDRSEEDLVKRFDDLDIEWDVVETQL</sequence>
<dbReference type="AlphaFoldDB" id="A0A9W4S869"/>
<feature type="region of interest" description="Disordered" evidence="1">
    <location>
        <begin position="74"/>
        <end position="100"/>
    </location>
</feature>
<proteinExistence type="predicted"/>
<comment type="caution">
    <text evidence="2">The sequence shown here is derived from an EMBL/GenBank/DDBJ whole genome shotgun (WGS) entry which is preliminary data.</text>
</comment>